<dbReference type="InterPro" id="IPR051058">
    <property type="entry name" value="GDSL_Est/Lipase"/>
</dbReference>
<organism evidence="5 6">
    <name type="scientific">Populus deltoides</name>
    <name type="common">Eastern poplar</name>
    <name type="synonym">Eastern cottonwood</name>
    <dbReference type="NCBI Taxonomy" id="3696"/>
    <lineage>
        <taxon>Eukaryota</taxon>
        <taxon>Viridiplantae</taxon>
        <taxon>Streptophyta</taxon>
        <taxon>Embryophyta</taxon>
        <taxon>Tracheophyta</taxon>
        <taxon>Spermatophyta</taxon>
        <taxon>Magnoliopsida</taxon>
        <taxon>eudicotyledons</taxon>
        <taxon>Gunneridae</taxon>
        <taxon>Pentapetalae</taxon>
        <taxon>rosids</taxon>
        <taxon>fabids</taxon>
        <taxon>Malpighiales</taxon>
        <taxon>Salicaceae</taxon>
        <taxon>Saliceae</taxon>
        <taxon>Populus</taxon>
    </lineage>
</organism>
<evidence type="ECO:0000256" key="2">
    <source>
        <dbReference type="ARBA" id="ARBA00022801"/>
    </source>
</evidence>
<dbReference type="PANTHER" id="PTHR45648">
    <property type="entry name" value="GDSL LIPASE/ACYLHYDROLASE FAMILY PROTEIN (AFU_ORTHOLOGUE AFUA_4G14700)"/>
    <property type="match status" value="1"/>
</dbReference>
<evidence type="ECO:0000256" key="3">
    <source>
        <dbReference type="ARBA" id="ARBA00022963"/>
    </source>
</evidence>
<dbReference type="Proteomes" id="UP000807159">
    <property type="component" value="Chromosome 4"/>
</dbReference>
<feature type="chain" id="PRO_5035849892" description="GDSL esterase/lipase" evidence="4">
    <location>
        <begin position="23"/>
        <end position="378"/>
    </location>
</feature>
<keyword evidence="4" id="KW-0732">Signal</keyword>
<dbReference type="Pfam" id="PF00657">
    <property type="entry name" value="Lipase_GDSL"/>
    <property type="match status" value="1"/>
</dbReference>
<dbReference type="PANTHER" id="PTHR45648:SF17">
    <property type="entry name" value="GDSL ESTERASE_LIPASE"/>
    <property type="match status" value="1"/>
</dbReference>
<keyword evidence="6" id="KW-1185">Reference proteome</keyword>
<sequence length="378" mass="41062">MESRTFLQVLCLAIVGLGFANAEVPAVFVLGDSTADVGTNNFLPGFKARADFPPNGIDFPSSRPTGRFSNGFNSADFLAMLMGFKRSPLPFFALAGNPKLLKRPSFRGVNFASGGSGILDMTGQTALTSSLSGVKNVVPLREQIEQLSAVHDNLTAIKGSAYTEILFSRSLFFISIGSNDLLSYFYSNSSVPKQEFISALGLEYEKQIMSILELGAKKIGIISVPPVGCCPSQRAFNESGGCLEGLNDLALEFHSTINALLMKLGSEYTDLKYSLGNTYEMTINVIDNPFPFVELTIPISSEHSSGFKEVQIACCGVKRFNGEGICDKNANLCLNRHEYLFWDLFHPTMTASKLAALTLYAGEPRFVSPINFKQLAEA</sequence>
<dbReference type="GO" id="GO:0016042">
    <property type="term" value="P:lipid catabolic process"/>
    <property type="evidence" value="ECO:0007669"/>
    <property type="project" value="UniProtKB-KW"/>
</dbReference>
<dbReference type="SUPFAM" id="SSF52266">
    <property type="entry name" value="SGNH hydrolase"/>
    <property type="match status" value="1"/>
</dbReference>
<gene>
    <name evidence="5" type="ORF">H0E87_008127</name>
</gene>
<dbReference type="InterPro" id="IPR001087">
    <property type="entry name" value="GDSL"/>
</dbReference>
<comment type="caution">
    <text evidence="5">The sequence shown here is derived from an EMBL/GenBank/DDBJ whole genome shotgun (WGS) entry which is preliminary data.</text>
</comment>
<evidence type="ECO:0000313" key="6">
    <source>
        <dbReference type="Proteomes" id="UP000807159"/>
    </source>
</evidence>
<comment type="similarity">
    <text evidence="1">Belongs to the 'GDSL' lipolytic enzyme family.</text>
</comment>
<dbReference type="CDD" id="cd01837">
    <property type="entry name" value="SGNH_plant_lipase_like"/>
    <property type="match status" value="1"/>
</dbReference>
<name>A0A8T2YZH7_POPDE</name>
<keyword evidence="2" id="KW-0378">Hydrolase</keyword>
<dbReference type="GO" id="GO:0016788">
    <property type="term" value="F:hydrolase activity, acting on ester bonds"/>
    <property type="evidence" value="ECO:0007669"/>
    <property type="project" value="InterPro"/>
</dbReference>
<evidence type="ECO:0008006" key="7">
    <source>
        <dbReference type="Google" id="ProtNLM"/>
    </source>
</evidence>
<dbReference type="AlphaFoldDB" id="A0A8T2YZH7"/>
<dbReference type="InterPro" id="IPR036514">
    <property type="entry name" value="SGNH_hydro_sf"/>
</dbReference>
<evidence type="ECO:0000256" key="4">
    <source>
        <dbReference type="SAM" id="SignalP"/>
    </source>
</evidence>
<keyword evidence="3" id="KW-0443">Lipid metabolism</keyword>
<keyword evidence="3" id="KW-0442">Lipid degradation</keyword>
<dbReference type="Gene3D" id="3.40.50.1110">
    <property type="entry name" value="SGNH hydrolase"/>
    <property type="match status" value="1"/>
</dbReference>
<dbReference type="InterPro" id="IPR035669">
    <property type="entry name" value="SGNH_plant_lipase-like"/>
</dbReference>
<dbReference type="EMBL" id="JACEGQ020000004">
    <property type="protein sequence ID" value="KAH8510449.1"/>
    <property type="molecule type" value="Genomic_DNA"/>
</dbReference>
<evidence type="ECO:0000256" key="1">
    <source>
        <dbReference type="ARBA" id="ARBA00008668"/>
    </source>
</evidence>
<protein>
    <recommendedName>
        <fullName evidence="7">GDSL esterase/lipase</fullName>
    </recommendedName>
</protein>
<reference evidence="5" key="1">
    <citation type="journal article" date="2021" name="J. Hered.">
        <title>Genome Assembly of Salicaceae Populus deltoides (Eastern Cottonwood) I-69 Based on Nanopore Sequencing and Hi-C Technologies.</title>
        <authorList>
            <person name="Bai S."/>
            <person name="Wu H."/>
            <person name="Zhang J."/>
            <person name="Pan Z."/>
            <person name="Zhao W."/>
            <person name="Li Z."/>
            <person name="Tong C."/>
        </authorList>
    </citation>
    <scope>NUCLEOTIDE SEQUENCE</scope>
    <source>
        <tissue evidence="5">Leaf</tissue>
    </source>
</reference>
<feature type="signal peptide" evidence="4">
    <location>
        <begin position="1"/>
        <end position="22"/>
    </location>
</feature>
<evidence type="ECO:0000313" key="5">
    <source>
        <dbReference type="EMBL" id="KAH8510449.1"/>
    </source>
</evidence>
<accession>A0A8T2YZH7</accession>
<proteinExistence type="inferred from homology"/>